<protein>
    <submittedName>
        <fullName evidence="2">Methylmalonyl-CoA mutase</fullName>
    </submittedName>
</protein>
<feature type="domain" description="Methylmalonyl-CoA mutase alpha/beta chain catalytic" evidence="1">
    <location>
        <begin position="144"/>
        <end position="441"/>
    </location>
</feature>
<dbReference type="Gene3D" id="3.20.20.240">
    <property type="entry name" value="Methylmalonyl-CoA mutase"/>
    <property type="match status" value="1"/>
</dbReference>
<gene>
    <name evidence="2" type="ORF">D3272_23315</name>
</gene>
<evidence type="ECO:0000313" key="2">
    <source>
        <dbReference type="EMBL" id="RYB01956.1"/>
    </source>
</evidence>
<dbReference type="SUPFAM" id="SSF51703">
    <property type="entry name" value="Cobalamin (vitamin B12)-dependent enzymes"/>
    <property type="match status" value="1"/>
</dbReference>
<evidence type="ECO:0000259" key="1">
    <source>
        <dbReference type="Pfam" id="PF01642"/>
    </source>
</evidence>
<dbReference type="Proteomes" id="UP000289411">
    <property type="component" value="Unassembled WGS sequence"/>
</dbReference>
<dbReference type="InterPro" id="IPR016176">
    <property type="entry name" value="Cbl-dep_enz_cat"/>
</dbReference>
<keyword evidence="3" id="KW-1185">Reference proteome</keyword>
<evidence type="ECO:0000313" key="3">
    <source>
        <dbReference type="Proteomes" id="UP000289411"/>
    </source>
</evidence>
<dbReference type="RefSeq" id="WP_129221621.1">
    <property type="nucleotide sequence ID" value="NZ_QYBC01000025.1"/>
</dbReference>
<proteinExistence type="predicted"/>
<organism evidence="2 3">
    <name type="scientific">Lichenibacterium ramalinae</name>
    <dbReference type="NCBI Taxonomy" id="2316527"/>
    <lineage>
        <taxon>Bacteria</taxon>
        <taxon>Pseudomonadati</taxon>
        <taxon>Pseudomonadota</taxon>
        <taxon>Alphaproteobacteria</taxon>
        <taxon>Hyphomicrobiales</taxon>
        <taxon>Lichenihabitantaceae</taxon>
        <taxon>Lichenibacterium</taxon>
    </lineage>
</organism>
<dbReference type="GO" id="GO:0019678">
    <property type="term" value="P:propionate metabolic process, methylmalonyl pathway"/>
    <property type="evidence" value="ECO:0007669"/>
    <property type="project" value="TreeGrafter"/>
</dbReference>
<dbReference type="GO" id="GO:0031419">
    <property type="term" value="F:cobalamin binding"/>
    <property type="evidence" value="ECO:0007669"/>
    <property type="project" value="InterPro"/>
</dbReference>
<dbReference type="InterPro" id="IPR006099">
    <property type="entry name" value="MeMalonylCoA_mutase_a/b_cat"/>
</dbReference>
<sequence length="472" mass="48193">MTAPDPASPNHAFPDPAGEAAWRAAVAKVLKGEDAAERLVGRTLDGIPVAPLYPPAAAPGPSGARPPCTVAARLDADEVSPLDDVENGADALVLVFAGAGTARGFGLEPAALAPALEGVAIAHLPLRLEPAPYGGLEAVRALLELADARRVDAAALDLDAGIDPLGAMARTGEAPEPWRVLSGLVAEVVAAVRGRGLAGPLLLADGRPHHEAGASEAQELAAVLGTGLAYLRLLEAAGTPLDAARRSLSFLLPADADKILTIAKFRALRRLWARVEADCGLDPAPIRLQAETSWRMLARRDPPTNLLRNALAVAGAMLGGADGVTVLPHTAALGLPEAGARRLARNTALVLRDEAGLDRVADPAAGAGAFEALTEGLCAAAWDVLAATERAGGLPAALADGSWALRLAVTQGRRIADFASGARTLVGTTAYPLDAEPPPAVLRPMPRAAPRAPAALPCLRDDQLVGPEGALP</sequence>
<accession>A0A4Q2R5W6</accession>
<comment type="caution">
    <text evidence="2">The sequence shown here is derived from an EMBL/GenBank/DDBJ whole genome shotgun (WGS) entry which is preliminary data.</text>
</comment>
<dbReference type="AlphaFoldDB" id="A0A4Q2R5W6"/>
<reference evidence="2 3" key="1">
    <citation type="submission" date="2018-09" db="EMBL/GenBank/DDBJ databases">
        <authorList>
            <person name="Grouzdev D.S."/>
            <person name="Krutkina M.S."/>
        </authorList>
    </citation>
    <scope>NUCLEOTIDE SEQUENCE [LARGE SCALE GENOMIC DNA]</scope>
    <source>
        <strain evidence="2 3">RmlP001</strain>
    </source>
</reference>
<dbReference type="GO" id="GO:0005737">
    <property type="term" value="C:cytoplasm"/>
    <property type="evidence" value="ECO:0007669"/>
    <property type="project" value="TreeGrafter"/>
</dbReference>
<dbReference type="Pfam" id="PF01642">
    <property type="entry name" value="MM_CoA_mutase"/>
    <property type="match status" value="1"/>
</dbReference>
<reference evidence="2 3" key="2">
    <citation type="submission" date="2019-02" db="EMBL/GenBank/DDBJ databases">
        <title>'Lichenibacterium ramalinii' gen. nov. sp. nov., 'Lichenibacterium minor' gen. nov. sp. nov.</title>
        <authorList>
            <person name="Pankratov T."/>
        </authorList>
    </citation>
    <scope>NUCLEOTIDE SEQUENCE [LARGE SCALE GENOMIC DNA]</scope>
    <source>
        <strain evidence="2 3">RmlP001</strain>
    </source>
</reference>
<dbReference type="GO" id="GO:0004494">
    <property type="term" value="F:methylmalonyl-CoA mutase activity"/>
    <property type="evidence" value="ECO:0007669"/>
    <property type="project" value="TreeGrafter"/>
</dbReference>
<dbReference type="EMBL" id="QYBC01000025">
    <property type="protein sequence ID" value="RYB01956.1"/>
    <property type="molecule type" value="Genomic_DNA"/>
</dbReference>
<name>A0A4Q2R5W6_9HYPH</name>
<dbReference type="PANTHER" id="PTHR48101:SF4">
    <property type="entry name" value="METHYLMALONYL-COA MUTASE, MITOCHONDRIAL"/>
    <property type="match status" value="1"/>
</dbReference>
<dbReference type="PANTHER" id="PTHR48101">
    <property type="entry name" value="METHYLMALONYL-COA MUTASE, MITOCHONDRIAL-RELATED"/>
    <property type="match status" value="1"/>
</dbReference>
<dbReference type="OrthoDB" id="9762378at2"/>